<evidence type="ECO:0000256" key="1">
    <source>
        <dbReference type="SAM" id="Phobius"/>
    </source>
</evidence>
<proteinExistence type="predicted"/>
<dbReference type="InterPro" id="IPR007981">
    <property type="entry name" value="Peptidase_A5"/>
</dbReference>
<dbReference type="Proteomes" id="UP000050320">
    <property type="component" value="Unassembled WGS sequence"/>
</dbReference>
<dbReference type="PATRIC" id="fig|507754.4.peg.1540"/>
<evidence type="ECO:0000313" key="2">
    <source>
        <dbReference type="EMBL" id="KPV47061.1"/>
    </source>
</evidence>
<name>A0A0N8PQG5_9ARCH</name>
<keyword evidence="4" id="KW-1185">Reference proteome</keyword>
<feature type="transmembrane region" description="Helical" evidence="1">
    <location>
        <begin position="485"/>
        <end position="505"/>
    </location>
</feature>
<dbReference type="Proteomes" id="UP000050515">
    <property type="component" value="Unassembled WGS sequence"/>
</dbReference>
<organism evidence="2 5">
    <name type="scientific">Acidiplasma aeolicum</name>
    <dbReference type="NCBI Taxonomy" id="507754"/>
    <lineage>
        <taxon>Archaea</taxon>
        <taxon>Methanobacteriati</taxon>
        <taxon>Thermoplasmatota</taxon>
        <taxon>Thermoplasmata</taxon>
        <taxon>Thermoplasmatales</taxon>
        <taxon>Ferroplasmaceae</taxon>
        <taxon>Acidiplasma</taxon>
    </lineage>
</organism>
<comment type="caution">
    <text evidence="2">The sequence shown here is derived from an EMBL/GenBank/DDBJ whole genome shotgun (WGS) entry which is preliminary data.</text>
</comment>
<dbReference type="EMBL" id="LJCQ01000143">
    <property type="protein sequence ID" value="KPV47061.1"/>
    <property type="molecule type" value="Genomic_DNA"/>
</dbReference>
<reference evidence="2 5" key="1">
    <citation type="submission" date="2015-09" db="EMBL/GenBank/DDBJ databases">
        <title>Draft genome sequence of Acidiplasma aeolicum DSM 18409.</title>
        <authorList>
            <person name="Hemp J."/>
        </authorList>
    </citation>
    <scope>NUCLEOTIDE SEQUENCE [LARGE SCALE GENOMIC DNA]</scope>
    <source>
        <strain evidence="2 5">V</strain>
    </source>
</reference>
<keyword evidence="1" id="KW-0812">Transmembrane</keyword>
<sequence length="530" mass="58998">MVMKGRYKSLAVIALVSLLIFSMAINVYNDNYGEKATGNVTESSINPYVLYTSEPAPMGISAMGIGPGNTPYSLKTSSFEGIINITDIKTYNASLPSGEKNDASIQLNLHLNFSSGGHTYDYWIQNVAILSTSNKTPGVSILDNVWNQTTRYANIYGSTLSGNGTLYNSNGQQFYIDEPSMYITTDSIGLREVYKNISGYPTVYMEYNTGSGWNIYDTVKFIFAKNASNADFIVQGYRYTSKGNPCDAELILGGPGNGASTTDVKSNLTMQLKYWNGHNYQAIENAYNFGSDTAETISNANSQMAKNFPGVQISNGTGKLKMIYNQNELSYLNITAKYIIQGYVLANNYKTNFRNYAMNITLIPGEYNISIYSLYGQKISNFSVQLAAKQTYYKATENVYPVIFKAIGLINGTLWFINMNKLNLSSTDNEIVFYEKNGTYNYNISGLFGYSIKNQTGTITVHGNFNYVNVSFHANPIIRSIEKYAFYYIIALALIAIILMGISGTGRKDSTKMFKEYNINNDDENNNLKR</sequence>
<dbReference type="Pfam" id="PF05317">
    <property type="entry name" value="Thermopsin"/>
    <property type="match status" value="1"/>
</dbReference>
<evidence type="ECO:0008006" key="6">
    <source>
        <dbReference type="Google" id="ProtNLM"/>
    </source>
</evidence>
<protein>
    <recommendedName>
        <fullName evidence="6">Thermopsin</fullName>
    </recommendedName>
</protein>
<evidence type="ECO:0000313" key="5">
    <source>
        <dbReference type="Proteomes" id="UP000050515"/>
    </source>
</evidence>
<evidence type="ECO:0000313" key="3">
    <source>
        <dbReference type="EMBL" id="KQB34721.1"/>
    </source>
</evidence>
<accession>A0A0N8PQG5</accession>
<keyword evidence="1" id="KW-1133">Transmembrane helix</keyword>
<gene>
    <name evidence="3" type="ORF">AOG54_03795</name>
    <name evidence="2" type="ORF">SE19_02735</name>
</gene>
<reference evidence="3 4" key="2">
    <citation type="submission" date="2015-09" db="EMBL/GenBank/DDBJ databases">
        <title>Heavy metals and arsenic resistance mechanisms in polyextremophilic archaea of the family Ferroplasmaceae.</title>
        <authorList>
            <person name="Bulaev A.G."/>
            <person name="Kanygina A.V."/>
        </authorList>
    </citation>
    <scope>NUCLEOTIDE SEQUENCE [LARGE SCALE GENOMIC DNA]</scope>
    <source>
        <strain evidence="3 4">VT</strain>
    </source>
</reference>
<dbReference type="AlphaFoldDB" id="A0A0N8PQG5"/>
<keyword evidence="1" id="KW-0472">Membrane</keyword>
<dbReference type="EMBL" id="LKBG01000222">
    <property type="protein sequence ID" value="KQB34721.1"/>
    <property type="molecule type" value="Genomic_DNA"/>
</dbReference>
<evidence type="ECO:0000313" key="4">
    <source>
        <dbReference type="Proteomes" id="UP000050320"/>
    </source>
</evidence>